<organism evidence="1">
    <name type="scientific">Rhipicephalus zambeziensis</name>
    <dbReference type="NCBI Taxonomy" id="60191"/>
    <lineage>
        <taxon>Eukaryota</taxon>
        <taxon>Metazoa</taxon>
        <taxon>Ecdysozoa</taxon>
        <taxon>Arthropoda</taxon>
        <taxon>Chelicerata</taxon>
        <taxon>Arachnida</taxon>
        <taxon>Acari</taxon>
        <taxon>Parasitiformes</taxon>
        <taxon>Ixodida</taxon>
        <taxon>Ixodoidea</taxon>
        <taxon>Ixodidae</taxon>
        <taxon>Rhipicephalinae</taxon>
        <taxon>Rhipicephalus</taxon>
        <taxon>Rhipicephalus</taxon>
    </lineage>
</organism>
<evidence type="ECO:0000313" key="1">
    <source>
        <dbReference type="EMBL" id="MAA15205.1"/>
    </source>
</evidence>
<dbReference type="InterPro" id="IPR012674">
    <property type="entry name" value="Calycin"/>
</dbReference>
<dbReference type="InterPro" id="IPR002970">
    <property type="entry name" value="Tick_his-bd"/>
</dbReference>
<sequence length="217" mass="25138">MKYCILELCLRHGILIAVSMFLCLKANTQALVSQVKKTDSDTALSIVEVFNTTQRLWLYQKNYTDDVDIPENLSYLNLHNLDLTLKCTFIKKHNITESEFHFWWKTMMLEEWVSSRYYGTFLKKPSDAPLGSMNVVDVSGNETKPFETMKLMYRETNCSVFFIKPLTGDADEGCEMYVRNKAVSYGPPDNCLYYYNTFCKNTTVVYNSTCQSLLQTD</sequence>
<dbReference type="SUPFAM" id="SSF50814">
    <property type="entry name" value="Lipocalins"/>
    <property type="match status" value="1"/>
</dbReference>
<dbReference type="AlphaFoldDB" id="A0A224YE12"/>
<dbReference type="EMBL" id="GFPF01004059">
    <property type="protein sequence ID" value="MAA15205.1"/>
    <property type="molecule type" value="Transcribed_RNA"/>
</dbReference>
<dbReference type="Pfam" id="PF02098">
    <property type="entry name" value="His_binding"/>
    <property type="match status" value="1"/>
</dbReference>
<reference evidence="1" key="1">
    <citation type="journal article" date="2017" name="Parasit. Vectors">
        <title>Sialotranscriptomics of Rhipicephalus zambeziensis reveals intricate expression profiles of secretory proteins and suggests tight temporal transcriptional regulation during blood-feeding.</title>
        <authorList>
            <person name="de Castro M.H."/>
            <person name="de Klerk D."/>
            <person name="Pienaar R."/>
            <person name="Rees D.J.G."/>
            <person name="Mans B.J."/>
        </authorList>
    </citation>
    <scope>NUCLEOTIDE SEQUENCE</scope>
    <source>
        <tissue evidence="1">Salivary glands</tissue>
    </source>
</reference>
<proteinExistence type="predicted"/>
<name>A0A224YE12_9ACAR</name>
<dbReference type="Gene3D" id="2.40.128.20">
    <property type="match status" value="1"/>
</dbReference>
<dbReference type="GO" id="GO:0030682">
    <property type="term" value="P:symbiont-mediated perturbation of host defenses"/>
    <property type="evidence" value="ECO:0007669"/>
    <property type="project" value="InterPro"/>
</dbReference>
<protein>
    <submittedName>
        <fullName evidence="1">Lipocalin</fullName>
    </submittedName>
</protein>
<accession>A0A224YE12</accession>
<dbReference type="GO" id="GO:0043176">
    <property type="term" value="F:amine binding"/>
    <property type="evidence" value="ECO:0007669"/>
    <property type="project" value="InterPro"/>
</dbReference>